<name>A0A1H9V9E7_BUTFI</name>
<proteinExistence type="predicted"/>
<dbReference type="PROSITE" id="PS51257">
    <property type="entry name" value="PROKAR_LIPOPROTEIN"/>
    <property type="match status" value="1"/>
</dbReference>
<dbReference type="Gene3D" id="3.40.190.10">
    <property type="entry name" value="Periplasmic binding protein-like II"/>
    <property type="match status" value="2"/>
</dbReference>
<dbReference type="EMBL" id="FOGJ01000022">
    <property type="protein sequence ID" value="SES18305.1"/>
    <property type="molecule type" value="Genomic_DNA"/>
</dbReference>
<dbReference type="RefSeq" id="WP_074757515.1">
    <property type="nucleotide sequence ID" value="NZ_FOGJ01000022.1"/>
</dbReference>
<dbReference type="OrthoDB" id="9787283at2"/>
<dbReference type="InterPro" id="IPR050490">
    <property type="entry name" value="Bact_solute-bd_prot1"/>
</dbReference>
<feature type="chain" id="PRO_5039362794" evidence="1">
    <location>
        <begin position="19"/>
        <end position="546"/>
    </location>
</feature>
<evidence type="ECO:0000313" key="2">
    <source>
        <dbReference type="EMBL" id="SES18305.1"/>
    </source>
</evidence>
<dbReference type="PANTHER" id="PTHR43649">
    <property type="entry name" value="ARABINOSE-BINDING PROTEIN-RELATED"/>
    <property type="match status" value="1"/>
</dbReference>
<dbReference type="Proteomes" id="UP000182584">
    <property type="component" value="Unassembled WGS sequence"/>
</dbReference>
<dbReference type="SUPFAM" id="SSF53850">
    <property type="entry name" value="Periplasmic binding protein-like II"/>
    <property type="match status" value="1"/>
</dbReference>
<reference evidence="2" key="1">
    <citation type="submission" date="2016-10" db="EMBL/GenBank/DDBJ databases">
        <authorList>
            <person name="de Groot N.N."/>
        </authorList>
    </citation>
    <scope>NUCLEOTIDE SEQUENCE [LARGE SCALE GENOMIC DNA]</scope>
    <source>
        <strain evidence="2">AR40</strain>
    </source>
</reference>
<feature type="signal peptide" evidence="1">
    <location>
        <begin position="1"/>
        <end position="18"/>
    </location>
</feature>
<dbReference type="AlphaFoldDB" id="A0A1H9V9E7"/>
<gene>
    <name evidence="2" type="ORF">SAMN04487884_12210</name>
</gene>
<organism evidence="2">
    <name type="scientific">Butyrivibrio fibrisolvens</name>
    <dbReference type="NCBI Taxonomy" id="831"/>
    <lineage>
        <taxon>Bacteria</taxon>
        <taxon>Bacillati</taxon>
        <taxon>Bacillota</taxon>
        <taxon>Clostridia</taxon>
        <taxon>Lachnospirales</taxon>
        <taxon>Lachnospiraceae</taxon>
        <taxon>Butyrivibrio</taxon>
    </lineage>
</organism>
<accession>A0A1H9V9E7</accession>
<sequence>MKKLQRGIVMLTTGAMLAGSLTGCGGSAKSKDYFVKTGEDGVVEDGRYTLDPNTPAWQLDTKEHSELTWYVNADWWNTSWGEDVVTKKIKEDLNVDINFLVGDDTKLNTFFAGEDMPDMITIFDASSQVAQKADTWAYSLQDLADNYDPYFYKVAADDTLNWFKLEDGKTYGYADYSNTQEDYDSGLIYATTAFVIRDDVYEAIGEPRMETQEEFLAALGKIKEQFPDLIPLGFNNFEGDGTGSLGDTLQDYLGVPLVNDDNSYYDRNLDEDYLSWIHTLSEAYREGYISDDSFTDDNTACQEKITIGKYACFMMGGTVNQSGFLSQFTGDTGHKYIAIDGPKSTKGYTPKLNQAGINGWMVTYVSKTCKDPAKAIQMYTYLLSEEGQILTNYGIEGETYVVNDDGSYSLTQEMKDLQISDNDRFKKEIRIGEFIPFGHDKYKALSNDSFPDSIKQMQKWGEGKLYPHFVLENTVPDAGTPEARSYSAIKTNWATTLMALIRSTSDEEFDATLEAYKQFLNENGWEDVMNVMSAKTKDNAEKLGLN</sequence>
<keyword evidence="1" id="KW-0732">Signal</keyword>
<protein>
    <submittedName>
        <fullName evidence="2">Putative aldouronate transport system substrate-binding protein</fullName>
    </submittedName>
</protein>
<dbReference type="PANTHER" id="PTHR43649:SF12">
    <property type="entry name" value="DIACETYLCHITOBIOSE BINDING PROTEIN DASA"/>
    <property type="match status" value="1"/>
</dbReference>
<evidence type="ECO:0000256" key="1">
    <source>
        <dbReference type="SAM" id="SignalP"/>
    </source>
</evidence>